<dbReference type="Proteomes" id="UP000006833">
    <property type="component" value="Chromosome"/>
</dbReference>
<evidence type="ECO:0000313" key="8">
    <source>
        <dbReference type="Proteomes" id="UP000006833"/>
    </source>
</evidence>
<feature type="transmembrane region" description="Helical" evidence="5">
    <location>
        <begin position="70"/>
        <end position="92"/>
    </location>
</feature>
<evidence type="ECO:0000313" key="7">
    <source>
        <dbReference type="EMBL" id="ABV93367.1"/>
    </source>
</evidence>
<comment type="subcellular location">
    <subcellularLocation>
        <location evidence="1">Membrane</location>
        <topology evidence="1">Multi-pass membrane protein</topology>
    </subcellularLocation>
</comment>
<keyword evidence="4 5" id="KW-0472">Membrane</keyword>
<keyword evidence="8" id="KW-1185">Reference proteome</keyword>
<feature type="transmembrane region" description="Helical" evidence="5">
    <location>
        <begin position="137"/>
        <end position="155"/>
    </location>
</feature>
<dbReference type="RefSeq" id="WP_012178297.1">
    <property type="nucleotide sequence ID" value="NC_009952.1"/>
</dbReference>
<dbReference type="eggNOG" id="ENOG5032FFG">
    <property type="taxonomic scope" value="Bacteria"/>
</dbReference>
<sequence length="165" mass="18012">MSVSAEIVRAYRAPRDVLRRQLAAEKNEGRVLMYLTVACLLFFVAQWPRLSREAFLDPSIPLEARLGGALLGWLFIAPLALYGVAALTRLLARLFGGHGSFYGARLTLFWSLLVISPLVLLLGLVSGFIGQGPAQNATGLLLLGAFLYIWGSGLWEAERPPVQTS</sequence>
<feature type="transmembrane region" description="Helical" evidence="5">
    <location>
        <begin position="31"/>
        <end position="50"/>
    </location>
</feature>
<proteinExistence type="predicted"/>
<feature type="domain" description="Yip1" evidence="6">
    <location>
        <begin position="12"/>
        <end position="157"/>
    </location>
</feature>
<evidence type="ECO:0000256" key="3">
    <source>
        <dbReference type="ARBA" id="ARBA00022989"/>
    </source>
</evidence>
<dbReference type="Pfam" id="PF04893">
    <property type="entry name" value="Yip1"/>
    <property type="match status" value="1"/>
</dbReference>
<dbReference type="InterPro" id="IPR006977">
    <property type="entry name" value="Yip1_dom"/>
</dbReference>
<dbReference type="GO" id="GO:0016020">
    <property type="term" value="C:membrane"/>
    <property type="evidence" value="ECO:0007669"/>
    <property type="project" value="UniProtKB-SubCell"/>
</dbReference>
<feature type="transmembrane region" description="Helical" evidence="5">
    <location>
        <begin position="104"/>
        <end position="125"/>
    </location>
</feature>
<name>A8LL03_DINSH</name>
<dbReference type="STRING" id="398580.Dshi_1625"/>
<organism evidence="7 8">
    <name type="scientific">Dinoroseobacter shibae (strain DSM 16493 / NCIMB 14021 / DFL 12)</name>
    <dbReference type="NCBI Taxonomy" id="398580"/>
    <lineage>
        <taxon>Bacteria</taxon>
        <taxon>Pseudomonadati</taxon>
        <taxon>Pseudomonadota</taxon>
        <taxon>Alphaproteobacteria</taxon>
        <taxon>Rhodobacterales</taxon>
        <taxon>Roseobacteraceae</taxon>
        <taxon>Dinoroseobacter</taxon>
    </lineage>
</organism>
<evidence type="ECO:0000256" key="5">
    <source>
        <dbReference type="SAM" id="Phobius"/>
    </source>
</evidence>
<dbReference type="HOGENOM" id="CLU_139175_0_0_5"/>
<evidence type="ECO:0000256" key="2">
    <source>
        <dbReference type="ARBA" id="ARBA00022692"/>
    </source>
</evidence>
<protein>
    <recommendedName>
        <fullName evidence="6">Yip1 domain-containing protein</fullName>
    </recommendedName>
</protein>
<evidence type="ECO:0000256" key="4">
    <source>
        <dbReference type="ARBA" id="ARBA00023136"/>
    </source>
</evidence>
<dbReference type="KEGG" id="dsh:Dshi_1625"/>
<keyword evidence="3 5" id="KW-1133">Transmembrane helix</keyword>
<evidence type="ECO:0000256" key="1">
    <source>
        <dbReference type="ARBA" id="ARBA00004141"/>
    </source>
</evidence>
<dbReference type="OrthoDB" id="7771437at2"/>
<reference evidence="8" key="1">
    <citation type="journal article" date="2010" name="ISME J.">
        <title>The complete genome sequence of the algal symbiont Dinoroseobacter shibae: a hitchhiker's guide to life in the sea.</title>
        <authorList>
            <person name="Wagner-Dobler I."/>
            <person name="Ballhausen B."/>
            <person name="Berger M."/>
            <person name="Brinkhoff T."/>
            <person name="Buchholz I."/>
            <person name="Bunk B."/>
            <person name="Cypionka H."/>
            <person name="Daniel R."/>
            <person name="Drepper T."/>
            <person name="Gerdts G."/>
            <person name="Hahnke S."/>
            <person name="Han C."/>
            <person name="Jahn D."/>
            <person name="Kalhoefer D."/>
            <person name="Kiss H."/>
            <person name="Klenk H.P."/>
            <person name="Kyrpides N."/>
            <person name="Liebl W."/>
            <person name="Liesegang H."/>
            <person name="Meincke L."/>
            <person name="Pati A."/>
            <person name="Petersen J."/>
            <person name="Piekarski T."/>
            <person name="Pommerenke C."/>
            <person name="Pradella S."/>
            <person name="Pukall R."/>
            <person name="Rabus R."/>
            <person name="Stackebrandt E."/>
            <person name="Thole S."/>
            <person name="Thompson L."/>
            <person name="Tielen P."/>
            <person name="Tomasch J."/>
            <person name="von Jan M."/>
            <person name="Wanphrut N."/>
            <person name="Wichels A."/>
            <person name="Zech H."/>
            <person name="Simon M."/>
        </authorList>
    </citation>
    <scope>NUCLEOTIDE SEQUENCE [LARGE SCALE GENOMIC DNA]</scope>
    <source>
        <strain evidence="8">DSM 16493 / NCIMB 14021 / DFL 12</strain>
    </source>
</reference>
<dbReference type="AlphaFoldDB" id="A8LL03"/>
<evidence type="ECO:0000259" key="6">
    <source>
        <dbReference type="Pfam" id="PF04893"/>
    </source>
</evidence>
<gene>
    <name evidence="7" type="ordered locus">Dshi_1625</name>
</gene>
<accession>A8LL03</accession>
<dbReference type="EMBL" id="CP000830">
    <property type="protein sequence ID" value="ABV93367.1"/>
    <property type="molecule type" value="Genomic_DNA"/>
</dbReference>
<keyword evidence="2 5" id="KW-0812">Transmembrane</keyword>